<feature type="compositionally biased region" description="Basic and acidic residues" evidence="1">
    <location>
        <begin position="227"/>
        <end position="245"/>
    </location>
</feature>
<organism evidence="2 3">
    <name type="scientific">Coemansia guatemalensis</name>
    <dbReference type="NCBI Taxonomy" id="2761395"/>
    <lineage>
        <taxon>Eukaryota</taxon>
        <taxon>Fungi</taxon>
        <taxon>Fungi incertae sedis</taxon>
        <taxon>Zoopagomycota</taxon>
        <taxon>Kickxellomycotina</taxon>
        <taxon>Kickxellomycetes</taxon>
        <taxon>Kickxellales</taxon>
        <taxon>Kickxellaceae</taxon>
        <taxon>Coemansia</taxon>
    </lineage>
</organism>
<gene>
    <name evidence="2" type="ORF">H4R20_005219</name>
</gene>
<protein>
    <submittedName>
        <fullName evidence="2">Uncharacterized protein</fullName>
    </submittedName>
</protein>
<reference evidence="2" key="1">
    <citation type="submission" date="2022-07" db="EMBL/GenBank/DDBJ databases">
        <title>Phylogenomic reconstructions and comparative analyses of Kickxellomycotina fungi.</title>
        <authorList>
            <person name="Reynolds N.K."/>
            <person name="Stajich J.E."/>
            <person name="Barry K."/>
            <person name="Grigoriev I.V."/>
            <person name="Crous P."/>
            <person name="Smith M.E."/>
        </authorList>
    </citation>
    <scope>NUCLEOTIDE SEQUENCE</scope>
    <source>
        <strain evidence="2">NRRL 1565</strain>
    </source>
</reference>
<dbReference type="AlphaFoldDB" id="A0A9W8HQ82"/>
<accession>A0A9W8HQ82</accession>
<evidence type="ECO:0000256" key="1">
    <source>
        <dbReference type="SAM" id="MobiDB-lite"/>
    </source>
</evidence>
<sequence length="321" mass="33969">MARHSRQSYRSAPRPVKPVDRSESNSPASNVCYASEFPAYVTGEGYKDPVANRASFTAPVAADVSVAPADTNSSFANHDIPPLSTSAAVEDVSKVDVPATVAYTAAPASNEPEGTVPAAEANVGLLSCTSLEDPKPEPTKSPTPSVRKQIKSPRLSTPVPATKAESEEVALPRVLSFQEIMERKRRKQAAAAATTQSTFKGTPNGTSAESVDATPMGTPYKSPMGTPREHAQTEASVGDKRRTAGDDEGMASDVSEGKRARQRTPQRSAIKNYVALFEQELEDLSAGLSGPLENTPSSDKISHAIITGDDIDTDIGQMLEQ</sequence>
<name>A0A9W8HQ82_9FUNG</name>
<feature type="region of interest" description="Disordered" evidence="1">
    <location>
        <begin position="1"/>
        <end position="29"/>
    </location>
</feature>
<comment type="caution">
    <text evidence="2">The sequence shown here is derived from an EMBL/GenBank/DDBJ whole genome shotgun (WGS) entry which is preliminary data.</text>
</comment>
<evidence type="ECO:0000313" key="3">
    <source>
        <dbReference type="Proteomes" id="UP001140094"/>
    </source>
</evidence>
<feature type="region of interest" description="Disordered" evidence="1">
    <location>
        <begin position="186"/>
        <end position="267"/>
    </location>
</feature>
<feature type="region of interest" description="Disordered" evidence="1">
    <location>
        <begin position="128"/>
        <end position="174"/>
    </location>
</feature>
<dbReference type="OrthoDB" id="5395350at2759"/>
<dbReference type="Proteomes" id="UP001140094">
    <property type="component" value="Unassembled WGS sequence"/>
</dbReference>
<keyword evidence="3" id="KW-1185">Reference proteome</keyword>
<evidence type="ECO:0000313" key="2">
    <source>
        <dbReference type="EMBL" id="KAJ2797343.1"/>
    </source>
</evidence>
<proteinExistence type="predicted"/>
<dbReference type="EMBL" id="JANBUO010001655">
    <property type="protein sequence ID" value="KAJ2797343.1"/>
    <property type="molecule type" value="Genomic_DNA"/>
</dbReference>
<feature type="compositionally biased region" description="Polar residues" evidence="1">
    <location>
        <begin position="197"/>
        <end position="209"/>
    </location>
</feature>